<dbReference type="Pfam" id="PF02720">
    <property type="entry name" value="DUF222"/>
    <property type="match status" value="1"/>
</dbReference>
<evidence type="ECO:0000256" key="1">
    <source>
        <dbReference type="SAM" id="MobiDB-lite"/>
    </source>
</evidence>
<dbReference type="InterPro" id="IPR003870">
    <property type="entry name" value="DUF222"/>
</dbReference>
<evidence type="ECO:0000259" key="2">
    <source>
        <dbReference type="SMART" id="SM00507"/>
    </source>
</evidence>
<evidence type="ECO:0000313" key="3">
    <source>
        <dbReference type="EMBL" id="GAT08706.1"/>
    </source>
</evidence>
<name>A0ABQ0KHP9_MYCNV</name>
<dbReference type="CDD" id="cd00085">
    <property type="entry name" value="HNHc"/>
    <property type="match status" value="1"/>
</dbReference>
<comment type="caution">
    <text evidence="3">The sequence shown here is derived from an EMBL/GenBank/DDBJ whole genome shotgun (WGS) entry which is preliminary data.</text>
</comment>
<dbReference type="Proteomes" id="UP000069773">
    <property type="component" value="Unassembled WGS sequence"/>
</dbReference>
<feature type="compositionally biased region" description="Low complexity" evidence="1">
    <location>
        <begin position="307"/>
        <end position="318"/>
    </location>
</feature>
<accession>A0ABQ0KHP9</accession>
<feature type="region of interest" description="Disordered" evidence="1">
    <location>
        <begin position="479"/>
        <end position="524"/>
    </location>
</feature>
<reference evidence="3 4" key="1">
    <citation type="journal article" date="2016" name="Genome Announc.">
        <title>Draft Genome Sequences of Five Rapidly Growing Mycobacterium Species, M. thermoresistibile, M. fortuitum subsp. acetamidolyticum, M. canariasense, M. brisbanense, and M. novocastrense.</title>
        <authorList>
            <person name="Katahira K."/>
            <person name="Ogura Y."/>
            <person name="Gotoh Y."/>
            <person name="Hayashi T."/>
        </authorList>
    </citation>
    <scope>NUCLEOTIDE SEQUENCE [LARGE SCALE GENOMIC DNA]</scope>
    <source>
        <strain evidence="3 4">JCM18114</strain>
    </source>
</reference>
<gene>
    <name evidence="3" type="ORF">RMCN_1839</name>
</gene>
<feature type="domain" description="HNH nuclease" evidence="2">
    <location>
        <begin position="382"/>
        <end position="433"/>
    </location>
</feature>
<protein>
    <recommendedName>
        <fullName evidence="2">HNH nuclease domain-containing protein</fullName>
    </recommendedName>
</protein>
<sequence length="524" mass="56433">MFRGGLEYGAIAHINANVRGDGWIPDVSYPGGILEHMFGGQFAEVDDAALVAAIADGARAEAEAAARRFAAIAELTRRKVSEDDERNLCAFDPWDSVAAEVAAAMTIGHRRASGQMRIAQALRERLPQVAALFERGGIGARIVSAITWRTQLVEEPEALALIDTALAKRASRLGPLSEQRLDEAIDALVDKFDPEAVRRSRSTARTRDFHIGDLDDPVGTTSVWGRLLVTDAAVLKSRLAEMMQGLCDNDPRSMGERRADAIGALAANQDRLGCACGSPTCAAAAPQTSNVLLHVIADQDAFKNAAAAAGNDATPATDSDTDDTAPPQPDSPGAEKRGTAVLLGHGALPTSLLPWLISRGAKVRPIKMPGPDAEARYQPSTALAEFVRMRDMYCRAPGCDVRADLCDIDHTTPWPLGPTHPSNLKCLCRKHHMMKTFDGWLDVQLPDGTVIWKSPSGRTYTTTPGSKLFFDWDTTTANLPPPPPVSPSLADRTAKMPKRKRTRAADFAARIKAERARNVDPAPF</sequence>
<feature type="region of interest" description="Disordered" evidence="1">
    <location>
        <begin position="307"/>
        <end position="337"/>
    </location>
</feature>
<proteinExistence type="predicted"/>
<organism evidence="3 4">
    <name type="scientific">Mycolicibacterium novocastrense</name>
    <name type="common">Mycobacterium novocastrense</name>
    <dbReference type="NCBI Taxonomy" id="59813"/>
    <lineage>
        <taxon>Bacteria</taxon>
        <taxon>Bacillati</taxon>
        <taxon>Actinomycetota</taxon>
        <taxon>Actinomycetes</taxon>
        <taxon>Mycobacteriales</taxon>
        <taxon>Mycobacteriaceae</taxon>
        <taxon>Mycolicibacterium</taxon>
    </lineage>
</organism>
<dbReference type="EMBL" id="BCTA01000026">
    <property type="protein sequence ID" value="GAT08706.1"/>
    <property type="molecule type" value="Genomic_DNA"/>
</dbReference>
<dbReference type="SMART" id="SM00507">
    <property type="entry name" value="HNHc"/>
    <property type="match status" value="1"/>
</dbReference>
<keyword evidence="4" id="KW-1185">Reference proteome</keyword>
<feature type="compositionally biased region" description="Basic and acidic residues" evidence="1">
    <location>
        <begin position="509"/>
        <end position="518"/>
    </location>
</feature>
<evidence type="ECO:0000313" key="4">
    <source>
        <dbReference type="Proteomes" id="UP000069773"/>
    </source>
</evidence>
<dbReference type="InterPro" id="IPR003615">
    <property type="entry name" value="HNH_nuc"/>
</dbReference>